<gene>
    <name evidence="1" type="ORF">COX60_01720</name>
</gene>
<proteinExistence type="predicted"/>
<accession>A0A2M7W419</accession>
<organism evidence="1 2">
    <name type="scientific">Candidatus Berkelbacteria bacterium CG_4_10_14_0_2_um_filter_35_9_33_12</name>
    <dbReference type="NCBI Taxonomy" id="1974499"/>
    <lineage>
        <taxon>Bacteria</taxon>
        <taxon>Candidatus Berkelbacteria</taxon>
    </lineage>
</organism>
<dbReference type="InterPro" id="IPR026354">
    <property type="entry name" value="4helix_suffix_dom"/>
</dbReference>
<evidence type="ECO:0000313" key="1">
    <source>
        <dbReference type="EMBL" id="PJA20405.1"/>
    </source>
</evidence>
<sequence>MQQASRSGKQNIVEGISEISTSLQINLVAVSKASYLEFLEDYKDYLSRNRFKVWDKNDPSLSVIRFSSTTYQTYLTYKILPISIKKLLTQPESFCNLMITLLNQETYIMLDKFVKTLESQFIKTGGYGENLTKKRLDFRRKKQ</sequence>
<dbReference type="NCBIfam" id="TIGR04258">
    <property type="entry name" value="4helix_suffix"/>
    <property type="match status" value="1"/>
</dbReference>
<dbReference type="InterPro" id="IPR036583">
    <property type="entry name" value="23S_rRNA_IVS_sf"/>
</dbReference>
<reference evidence="2" key="1">
    <citation type="submission" date="2017-09" db="EMBL/GenBank/DDBJ databases">
        <title>Depth-based differentiation of microbial function through sediment-hosted aquifers and enrichment of novel symbionts in the deep terrestrial subsurface.</title>
        <authorList>
            <person name="Probst A.J."/>
            <person name="Ladd B."/>
            <person name="Jarett J.K."/>
            <person name="Geller-Mcgrath D.E."/>
            <person name="Sieber C.M.K."/>
            <person name="Emerson J.B."/>
            <person name="Anantharaman K."/>
            <person name="Thomas B.C."/>
            <person name="Malmstrom R."/>
            <person name="Stieglmeier M."/>
            <person name="Klingl A."/>
            <person name="Woyke T."/>
            <person name="Ryan C.M."/>
            <person name="Banfield J.F."/>
        </authorList>
    </citation>
    <scope>NUCLEOTIDE SEQUENCE [LARGE SCALE GENOMIC DNA]</scope>
</reference>
<protein>
    <submittedName>
        <fullName evidence="1">Four helix bundle protein</fullName>
    </submittedName>
</protein>
<dbReference type="SUPFAM" id="SSF158446">
    <property type="entry name" value="IVS-encoded protein-like"/>
    <property type="match status" value="1"/>
</dbReference>
<dbReference type="Proteomes" id="UP000230137">
    <property type="component" value="Unassembled WGS sequence"/>
</dbReference>
<dbReference type="AlphaFoldDB" id="A0A2M7W419"/>
<evidence type="ECO:0000313" key="2">
    <source>
        <dbReference type="Proteomes" id="UP000230137"/>
    </source>
</evidence>
<name>A0A2M7W419_9BACT</name>
<dbReference type="EMBL" id="PFQF01000028">
    <property type="protein sequence ID" value="PJA20405.1"/>
    <property type="molecule type" value="Genomic_DNA"/>
</dbReference>
<comment type="caution">
    <text evidence="1">The sequence shown here is derived from an EMBL/GenBank/DDBJ whole genome shotgun (WGS) entry which is preliminary data.</text>
</comment>